<evidence type="ECO:0000259" key="11">
    <source>
        <dbReference type="PROSITE" id="PS51379"/>
    </source>
</evidence>
<comment type="catalytic activity">
    <reaction evidence="10">
        <text>2 reduced [2Fe-2S]-[ferredoxin] + NADP(+) + H(+) = 2 oxidized [2Fe-2S]-[ferredoxin] + NADPH</text>
        <dbReference type="Rhea" id="RHEA:20125"/>
        <dbReference type="Rhea" id="RHEA-COMP:10000"/>
        <dbReference type="Rhea" id="RHEA-COMP:10001"/>
        <dbReference type="ChEBI" id="CHEBI:15378"/>
        <dbReference type="ChEBI" id="CHEBI:33737"/>
        <dbReference type="ChEBI" id="CHEBI:33738"/>
        <dbReference type="ChEBI" id="CHEBI:57783"/>
        <dbReference type="ChEBI" id="CHEBI:58349"/>
        <dbReference type="EC" id="1.18.1.2"/>
    </reaction>
</comment>
<dbReference type="PRINTS" id="PR00419">
    <property type="entry name" value="ADXRDTASE"/>
</dbReference>
<comment type="caution">
    <text evidence="12">The sequence shown here is derived from an EMBL/GenBank/DDBJ whole genome shotgun (WGS) entry which is preliminary data.</text>
</comment>
<keyword evidence="13" id="KW-1185">Reference proteome</keyword>
<organism evidence="12 13">
    <name type="scientific">Mycobacterium bourgelatii</name>
    <dbReference type="NCBI Taxonomy" id="1273442"/>
    <lineage>
        <taxon>Bacteria</taxon>
        <taxon>Bacillati</taxon>
        <taxon>Actinomycetota</taxon>
        <taxon>Actinomycetes</taxon>
        <taxon>Mycobacteriales</taxon>
        <taxon>Mycobacteriaceae</taxon>
        <taxon>Mycobacterium</taxon>
    </lineage>
</organism>
<dbReference type="InterPro" id="IPR017896">
    <property type="entry name" value="4Fe4S_Fe-S-bd"/>
</dbReference>
<keyword evidence="9" id="KW-0411">Iron-sulfur</keyword>
<dbReference type="EMBL" id="BLKZ01000001">
    <property type="protein sequence ID" value="GFG92717.1"/>
    <property type="molecule type" value="Genomic_DNA"/>
</dbReference>
<dbReference type="AlphaFoldDB" id="A0A7I9YVW8"/>
<dbReference type="PROSITE" id="PS00198">
    <property type="entry name" value="4FE4S_FER_1"/>
    <property type="match status" value="1"/>
</dbReference>
<reference evidence="12 13" key="1">
    <citation type="journal article" date="2019" name="Emerg. Microbes Infect.">
        <title>Comprehensive subspecies identification of 175 nontuberculous mycobacteria species based on 7547 genomic profiles.</title>
        <authorList>
            <person name="Matsumoto Y."/>
            <person name="Kinjo T."/>
            <person name="Motooka D."/>
            <person name="Nabeya D."/>
            <person name="Jung N."/>
            <person name="Uechi K."/>
            <person name="Horii T."/>
            <person name="Iida T."/>
            <person name="Fujita J."/>
            <person name="Nakamura S."/>
        </authorList>
    </citation>
    <scope>NUCLEOTIDE SEQUENCE [LARGE SCALE GENOMIC DNA]</scope>
    <source>
        <strain evidence="12 13">JCM 30725</strain>
    </source>
</reference>
<evidence type="ECO:0000256" key="3">
    <source>
        <dbReference type="ARBA" id="ARBA00022630"/>
    </source>
</evidence>
<evidence type="ECO:0000256" key="10">
    <source>
        <dbReference type="ARBA" id="ARBA00047776"/>
    </source>
</evidence>
<feature type="domain" description="4Fe-4S ferredoxin-type" evidence="11">
    <location>
        <begin position="1"/>
        <end position="29"/>
    </location>
</feature>
<keyword evidence="3" id="KW-0285">Flavoprotein</keyword>
<evidence type="ECO:0000256" key="5">
    <source>
        <dbReference type="ARBA" id="ARBA00022827"/>
    </source>
</evidence>
<dbReference type="InterPro" id="IPR023753">
    <property type="entry name" value="FAD/NAD-binding_dom"/>
</dbReference>
<dbReference type="Gene3D" id="3.40.50.720">
    <property type="entry name" value="NAD(P)-binding Rossmann-like Domain"/>
    <property type="match status" value="1"/>
</dbReference>
<dbReference type="PANTHER" id="PTHR48467:SF1">
    <property type="entry name" value="GLUTAMATE SYNTHASE 1 [NADH], CHLOROPLASTIC-LIKE"/>
    <property type="match status" value="1"/>
</dbReference>
<evidence type="ECO:0000313" key="12">
    <source>
        <dbReference type="EMBL" id="GFG92717.1"/>
    </source>
</evidence>
<keyword evidence="7" id="KW-0560">Oxidoreductase</keyword>
<evidence type="ECO:0000256" key="2">
    <source>
        <dbReference type="ARBA" id="ARBA00013223"/>
    </source>
</evidence>
<evidence type="ECO:0000313" key="13">
    <source>
        <dbReference type="Proteomes" id="UP000465360"/>
    </source>
</evidence>
<gene>
    <name evidence="12" type="primary">fprB</name>
    <name evidence="12" type="ORF">MBOU_47590</name>
</gene>
<dbReference type="GO" id="GO:0046872">
    <property type="term" value="F:metal ion binding"/>
    <property type="evidence" value="ECO:0007669"/>
    <property type="project" value="UniProtKB-KW"/>
</dbReference>
<name>A0A7I9YVW8_MYCBU</name>
<dbReference type="Proteomes" id="UP000465360">
    <property type="component" value="Unassembled WGS sequence"/>
</dbReference>
<dbReference type="Pfam" id="PF12838">
    <property type="entry name" value="Fer4_7"/>
    <property type="match status" value="1"/>
</dbReference>
<evidence type="ECO:0000256" key="4">
    <source>
        <dbReference type="ARBA" id="ARBA00022723"/>
    </source>
</evidence>
<dbReference type="InterPro" id="IPR017900">
    <property type="entry name" value="4Fe4S_Fe_S_CS"/>
</dbReference>
<evidence type="ECO:0000256" key="9">
    <source>
        <dbReference type="ARBA" id="ARBA00023014"/>
    </source>
</evidence>
<accession>A0A7I9YVW8</accession>
<evidence type="ECO:0000256" key="8">
    <source>
        <dbReference type="ARBA" id="ARBA00023004"/>
    </source>
</evidence>
<dbReference type="SUPFAM" id="SSF54862">
    <property type="entry name" value="4Fe-4S ferredoxins"/>
    <property type="match status" value="1"/>
</dbReference>
<dbReference type="GO" id="GO:0051536">
    <property type="term" value="F:iron-sulfur cluster binding"/>
    <property type="evidence" value="ECO:0007669"/>
    <property type="project" value="UniProtKB-KW"/>
</dbReference>
<dbReference type="SUPFAM" id="SSF51971">
    <property type="entry name" value="Nucleotide-binding domain"/>
    <property type="match status" value="1"/>
</dbReference>
<dbReference type="Pfam" id="PF07992">
    <property type="entry name" value="Pyr_redox_2"/>
    <property type="match status" value="1"/>
</dbReference>
<evidence type="ECO:0000256" key="7">
    <source>
        <dbReference type="ARBA" id="ARBA00023002"/>
    </source>
</evidence>
<dbReference type="RefSeq" id="WP_163717377.1">
    <property type="nucleotide sequence ID" value="NZ_BLKZ01000001.1"/>
</dbReference>
<dbReference type="PROSITE" id="PS51379">
    <property type="entry name" value="4FE4S_FER_2"/>
    <property type="match status" value="2"/>
</dbReference>
<keyword evidence="8" id="KW-0408">Iron</keyword>
<keyword evidence="6" id="KW-0521">NADP</keyword>
<dbReference type="InterPro" id="IPR036188">
    <property type="entry name" value="FAD/NAD-bd_sf"/>
</dbReference>
<protein>
    <recommendedName>
        <fullName evidence="2">ferredoxin--NADP(+) reductase</fullName>
        <ecNumber evidence="2">1.18.1.2</ecNumber>
    </recommendedName>
</protein>
<dbReference type="InterPro" id="IPR055275">
    <property type="entry name" value="Ferredox_Rdtase"/>
</dbReference>
<dbReference type="EC" id="1.18.1.2" evidence="2"/>
<evidence type="ECO:0000256" key="1">
    <source>
        <dbReference type="ARBA" id="ARBA00001974"/>
    </source>
</evidence>
<proteinExistence type="predicted"/>
<dbReference type="Gene3D" id="3.50.50.60">
    <property type="entry name" value="FAD/NAD(P)-binding domain"/>
    <property type="match status" value="1"/>
</dbReference>
<evidence type="ECO:0000256" key="6">
    <source>
        <dbReference type="ARBA" id="ARBA00022857"/>
    </source>
</evidence>
<feature type="domain" description="4Fe-4S ferredoxin-type" evidence="11">
    <location>
        <begin position="37"/>
        <end position="66"/>
    </location>
</feature>
<keyword evidence="5" id="KW-0274">FAD</keyword>
<comment type="cofactor">
    <cofactor evidence="1">
        <name>FAD</name>
        <dbReference type="ChEBI" id="CHEBI:57692"/>
    </cofactor>
</comment>
<sequence length="573" mass="60873">MPHVITQSCCNDGSCVFACPVNCIHPTPDEPGYATSEMLYIDPVACVDCGACVSACPVGAIAPDSRLDTRQLPFVEINASFYPDRPAGVKLPPTSKLAPVIPAPEVHQREKPLTVAIVGSGPAAMYAADELLIQPRVRVNVFEKLPTPYGLVRAGVAPDHQSAKRVTRLFDRVAGHRRLKFYLNVEVGKHLSHADLLSHHHAVVYAVGAPDDRRLDIDGMGLPGTGTATELVAWINGHPDFADLPVDLSHERVVIIGNGNVALDVARVLTADPDDLARTDIADHALRALRKSAVREVVIAARRGPAHSAFTLPELVGLTGSSDVVLDPVDRQRVLDDLATVADPLARAKLEVLATLGDASAATSGLGRPRIRLAYQLTPQRVLGDDRASGVAFVVAGPGAGAGTGEVRTLDAGLVLTSIGYRGKPIRDLPFDEDAAVVPNDGGRVIDPATGRPVVGAYVAGWIKRGPTGFIGTNKSCSLQTVQALVADFNAGKLSDPQAKPLALDRLVQHRQPDVVDSTGWRAIDAAEIARGIGDGRPRNKFTNVADMLAIAAAERQTQPLRRRLAARLRELV</sequence>
<dbReference type="PANTHER" id="PTHR48467">
    <property type="entry name" value="GLUTAMATE SYNTHASE 1 [NADH], CHLOROPLASTIC-LIKE"/>
    <property type="match status" value="1"/>
</dbReference>
<keyword evidence="4" id="KW-0479">Metal-binding</keyword>
<dbReference type="Gene3D" id="3.30.70.20">
    <property type="match status" value="1"/>
</dbReference>
<dbReference type="GO" id="GO:0004324">
    <property type="term" value="F:ferredoxin-NADP+ reductase activity"/>
    <property type="evidence" value="ECO:0007669"/>
    <property type="project" value="UniProtKB-EC"/>
</dbReference>